<name>A0A1J3GQ81_NOCCA</name>
<dbReference type="EMBL" id="GEVL01019463">
    <property type="protein sequence ID" value="JAU57878.1"/>
    <property type="molecule type" value="Transcribed_RNA"/>
</dbReference>
<reference evidence="1" key="1">
    <citation type="submission" date="2016-07" db="EMBL/GenBank/DDBJ databases">
        <title>De novo transcriptome assembly of four accessions of the metal hyperaccumulator plant Noccaea caerulescens.</title>
        <authorList>
            <person name="Blande D."/>
            <person name="Halimaa P."/>
            <person name="Tervahauta A.I."/>
            <person name="Aarts M.G."/>
            <person name="Karenlampi S.O."/>
        </authorList>
    </citation>
    <scope>NUCLEOTIDE SEQUENCE</scope>
</reference>
<evidence type="ECO:0000313" key="1">
    <source>
        <dbReference type="EMBL" id="JAU57878.1"/>
    </source>
</evidence>
<protein>
    <recommendedName>
        <fullName evidence="2">Endonuclease/exonuclease/phosphatase</fullName>
    </recommendedName>
</protein>
<dbReference type="AlphaFoldDB" id="A0A1J3GQ81"/>
<gene>
    <name evidence="1" type="ORF">LE_TR12571_c2_g1_i1_g.40969</name>
</gene>
<proteinExistence type="predicted"/>
<organism evidence="1">
    <name type="scientific">Noccaea caerulescens</name>
    <name type="common">Alpine penny-cress</name>
    <name type="synonym">Thlaspi caerulescens</name>
    <dbReference type="NCBI Taxonomy" id="107243"/>
    <lineage>
        <taxon>Eukaryota</taxon>
        <taxon>Viridiplantae</taxon>
        <taxon>Streptophyta</taxon>
        <taxon>Embryophyta</taxon>
        <taxon>Tracheophyta</taxon>
        <taxon>Spermatophyta</taxon>
        <taxon>Magnoliopsida</taxon>
        <taxon>eudicotyledons</taxon>
        <taxon>Gunneridae</taxon>
        <taxon>Pentapetalae</taxon>
        <taxon>rosids</taxon>
        <taxon>malvids</taxon>
        <taxon>Brassicales</taxon>
        <taxon>Brassicaceae</taxon>
        <taxon>Coluteocarpeae</taxon>
        <taxon>Noccaea</taxon>
    </lineage>
</organism>
<accession>A0A1J3GQ81</accession>
<sequence>METKNPDDFVLTKLNGLIYPFHAFVSPHSRGGGGLALFWKQDVDLEILSFCKDYFDTKVSINSISFFSTFVYGEPDRNTTREFFLRFPNVYVRMRPIRFATLWKFSFLSFEGSDHRPVVTYFNPSPKRRRGLFRYDRRLRNSEEVKNLISKVWQREELYYVEEKLGGCRREIIAFSTHNQERGEKWLLKHSNQLSQRKQIRS</sequence>
<evidence type="ECO:0008006" key="2">
    <source>
        <dbReference type="Google" id="ProtNLM"/>
    </source>
</evidence>